<evidence type="ECO:0000313" key="2">
    <source>
        <dbReference type="Proteomes" id="UP000002412"/>
    </source>
</evidence>
<protein>
    <submittedName>
        <fullName evidence="1">Uncharacterized protein</fullName>
    </submittedName>
</protein>
<accession>A0A0U1QVN4</accession>
<dbReference type="EMBL" id="CP000720">
    <property type="protein sequence ID" value="ABS46573.1"/>
    <property type="molecule type" value="Genomic_DNA"/>
</dbReference>
<dbReference type="HOGENOM" id="CLU_3298952_0_0_6"/>
<proteinExistence type="predicted"/>
<name>A0A0U1QVN4_YERP3</name>
<dbReference type="Proteomes" id="UP000002412">
    <property type="component" value="Chromosome"/>
</dbReference>
<dbReference type="KEGG" id="ypi:YpsIP31758_2331"/>
<sequence length="40" mass="4609">MLSVVCCGFYFYFQSEVLLRNIRINPDGCLDDTCIFSIVN</sequence>
<evidence type="ECO:0000313" key="1">
    <source>
        <dbReference type="EMBL" id="ABS46573.1"/>
    </source>
</evidence>
<reference evidence="1 2" key="1">
    <citation type="journal article" date="2007" name="PLoS Genet.">
        <title>The complete genome sequence of Yersinia pseudotuberculosis IP31758, the causative agent of Far East scarlet-like fever.</title>
        <authorList>
            <person name="Eppinger M."/>
            <person name="Rosovitz M.J."/>
            <person name="Fricke W.F."/>
            <person name="Rasko D.A."/>
            <person name="Kokorina G."/>
            <person name="Fayolle C."/>
            <person name="Lindler L.E."/>
            <person name="Carniel E."/>
            <person name="Ravel J."/>
        </authorList>
    </citation>
    <scope>NUCLEOTIDE SEQUENCE [LARGE SCALE GENOMIC DNA]</scope>
    <source>
        <strain evidence="1 2">IP 31758</strain>
    </source>
</reference>
<dbReference type="AlphaFoldDB" id="A0A0U1QVN4"/>
<organism evidence="1 2">
    <name type="scientific">Yersinia pseudotuberculosis serotype O:1b (strain IP 31758)</name>
    <dbReference type="NCBI Taxonomy" id="349747"/>
    <lineage>
        <taxon>Bacteria</taxon>
        <taxon>Pseudomonadati</taxon>
        <taxon>Pseudomonadota</taxon>
        <taxon>Gammaproteobacteria</taxon>
        <taxon>Enterobacterales</taxon>
        <taxon>Yersiniaceae</taxon>
        <taxon>Yersinia</taxon>
    </lineage>
</organism>
<gene>
    <name evidence="1" type="ordered locus">YpsIP31758_2331</name>
</gene>